<name>A0ABY4ZXB6_9CAUL</name>
<dbReference type="EMBL" id="CP096040">
    <property type="protein sequence ID" value="USQ97478.1"/>
    <property type="molecule type" value="Genomic_DNA"/>
</dbReference>
<proteinExistence type="predicted"/>
<dbReference type="Proteomes" id="UP001057520">
    <property type="component" value="Chromosome"/>
</dbReference>
<gene>
    <name evidence="1" type="ORF">MZV50_08060</name>
</gene>
<protein>
    <recommendedName>
        <fullName evidence="3">MacB-like periplasmic core domain-containing protein</fullName>
    </recommendedName>
</protein>
<keyword evidence="2" id="KW-1185">Reference proteome</keyword>
<sequence length="372" mass="41402">MSTVDINTTIIPASKRIWIVQPGKNRKFFDDFEQERRVYLEFPGLDLAQRDLEDDGLVRQHIRRSVSMVSHKGPVRDDGTTINLADFPQSPDTATAIFLRTVRHLTSNMAVGDLVVVPGFGAYSRVLFGEIAAPLRLEDRARIPPYLWGDILFRRVNWLSTNRFKQELPLDLVKYIGKPPAIAEVARNALTERFFEYAYGSFVKEGQSWSTITAPTYRGNDPSAISQPTRLIEFAVAAYRATGGGQDLSGLTMDEIIERYYDPRDIEHFGLSFNSPGRLDFKARDSKLAIFVSVVIALAGSGMLSGCKASSTPVQITNSKTADQTISVEMQQQINLMVNGIDQPTAAKVDHIGQESKEKIGLKTVAQVDKTE</sequence>
<reference evidence="1 2" key="1">
    <citation type="submission" date="2022-04" db="EMBL/GenBank/DDBJ databases">
        <title>Genome sequence of soybean root-associated Caulobacter segnis RL271.</title>
        <authorList>
            <person name="Longley R."/>
            <person name="Bonito G."/>
            <person name="Trigodet F."/>
            <person name="Crosson S."/>
            <person name="Fiebig A."/>
        </authorList>
    </citation>
    <scope>NUCLEOTIDE SEQUENCE [LARGE SCALE GENOMIC DNA]</scope>
    <source>
        <strain evidence="1 2">RL271</strain>
    </source>
</reference>
<accession>A0ABY4ZXB6</accession>
<evidence type="ECO:0000313" key="1">
    <source>
        <dbReference type="EMBL" id="USQ97478.1"/>
    </source>
</evidence>
<evidence type="ECO:0000313" key="2">
    <source>
        <dbReference type="Proteomes" id="UP001057520"/>
    </source>
</evidence>
<organism evidence="1 2">
    <name type="scientific">Caulobacter segnis</name>
    <dbReference type="NCBI Taxonomy" id="88688"/>
    <lineage>
        <taxon>Bacteria</taxon>
        <taxon>Pseudomonadati</taxon>
        <taxon>Pseudomonadota</taxon>
        <taxon>Alphaproteobacteria</taxon>
        <taxon>Caulobacterales</taxon>
        <taxon>Caulobacteraceae</taxon>
        <taxon>Caulobacter</taxon>
    </lineage>
</organism>
<evidence type="ECO:0008006" key="3">
    <source>
        <dbReference type="Google" id="ProtNLM"/>
    </source>
</evidence>